<proteinExistence type="inferred from homology"/>
<dbReference type="GO" id="GO:0051959">
    <property type="term" value="F:dynein light intermediate chain binding"/>
    <property type="evidence" value="ECO:0007669"/>
    <property type="project" value="InterPro"/>
</dbReference>
<organism evidence="5 6">
    <name type="scientific">Frankliniella fusca</name>
    <dbReference type="NCBI Taxonomy" id="407009"/>
    <lineage>
        <taxon>Eukaryota</taxon>
        <taxon>Metazoa</taxon>
        <taxon>Ecdysozoa</taxon>
        <taxon>Arthropoda</taxon>
        <taxon>Hexapoda</taxon>
        <taxon>Insecta</taxon>
        <taxon>Pterygota</taxon>
        <taxon>Neoptera</taxon>
        <taxon>Paraneoptera</taxon>
        <taxon>Thysanoptera</taxon>
        <taxon>Terebrantia</taxon>
        <taxon>Thripoidea</taxon>
        <taxon>Thripidae</taxon>
        <taxon>Frankliniella</taxon>
    </lineage>
</organism>
<dbReference type="Pfam" id="PF17852">
    <property type="entry name" value="Dynein_AAA_lid"/>
    <property type="match status" value="1"/>
</dbReference>
<evidence type="ECO:0000313" key="6">
    <source>
        <dbReference type="Proteomes" id="UP001219518"/>
    </source>
</evidence>
<dbReference type="EMBL" id="JAHWGI010000084">
    <property type="protein sequence ID" value="KAK3909070.1"/>
    <property type="molecule type" value="Genomic_DNA"/>
</dbReference>
<dbReference type="Pfam" id="PF17857">
    <property type="entry name" value="AAA_lid_1"/>
    <property type="match status" value="1"/>
</dbReference>
<feature type="domain" description="Dynein heavy chain 3 AAA+ lid" evidence="4">
    <location>
        <begin position="599"/>
        <end position="689"/>
    </location>
</feature>
<comment type="caution">
    <text evidence="5">The sequence shown here is derived from an EMBL/GenBank/DDBJ whole genome shotgun (WGS) entry which is preliminary data.</text>
</comment>
<reference evidence="5" key="2">
    <citation type="journal article" date="2023" name="BMC Genomics">
        <title>Pest status, molecular evolution, and epigenetic factors derived from the genome assembly of Frankliniella fusca, a thysanopteran phytovirus vector.</title>
        <authorList>
            <person name="Catto M.A."/>
            <person name="Labadie P.E."/>
            <person name="Jacobson A.L."/>
            <person name="Kennedy G.G."/>
            <person name="Srinivasan R."/>
            <person name="Hunt B.G."/>
        </authorList>
    </citation>
    <scope>NUCLEOTIDE SEQUENCE</scope>
    <source>
        <strain evidence="5">PL_HMW_Pooled</strain>
    </source>
</reference>
<evidence type="ECO:0000313" key="5">
    <source>
        <dbReference type="EMBL" id="KAK3909070.1"/>
    </source>
</evidence>
<reference evidence="5" key="1">
    <citation type="submission" date="2021-07" db="EMBL/GenBank/DDBJ databases">
        <authorList>
            <person name="Catto M.A."/>
            <person name="Jacobson A."/>
            <person name="Kennedy G."/>
            <person name="Labadie P."/>
            <person name="Hunt B.G."/>
            <person name="Srinivasan R."/>
        </authorList>
    </citation>
    <scope>NUCLEOTIDE SEQUENCE</scope>
    <source>
        <strain evidence="5">PL_HMW_Pooled</strain>
        <tissue evidence="5">Head</tissue>
    </source>
</reference>
<dbReference type="Gene3D" id="1.20.920.30">
    <property type="match status" value="1"/>
</dbReference>
<dbReference type="Pfam" id="PF12775">
    <property type="entry name" value="AAA_7"/>
    <property type="match status" value="1"/>
</dbReference>
<protein>
    <submittedName>
        <fullName evidence="5">Dynein heavy chain 1, axonemal</fullName>
    </submittedName>
</protein>
<evidence type="ECO:0000259" key="2">
    <source>
        <dbReference type="Pfam" id="PF12780"/>
    </source>
</evidence>
<dbReference type="InterPro" id="IPR027417">
    <property type="entry name" value="P-loop_NTPase"/>
</dbReference>
<dbReference type="PANTHER" id="PTHR46961">
    <property type="entry name" value="DYNEIN HEAVY CHAIN 1, AXONEMAL-LIKE PROTEIN"/>
    <property type="match status" value="1"/>
</dbReference>
<comment type="similarity">
    <text evidence="1">Belongs to the dynein heavy chain family.</text>
</comment>
<gene>
    <name evidence="5" type="ORF">KUF71_019326</name>
</gene>
<evidence type="ECO:0000256" key="1">
    <source>
        <dbReference type="ARBA" id="ARBA00008887"/>
    </source>
</evidence>
<dbReference type="Gene3D" id="1.10.472.130">
    <property type="match status" value="1"/>
</dbReference>
<evidence type="ECO:0000259" key="3">
    <source>
        <dbReference type="Pfam" id="PF17852"/>
    </source>
</evidence>
<dbReference type="InterPro" id="IPR041589">
    <property type="entry name" value="DNAH3_AAA_lid_1"/>
</dbReference>
<dbReference type="InterPro" id="IPR024317">
    <property type="entry name" value="Dynein_heavy_chain_D4_dom"/>
</dbReference>
<sequence>MEAFRTIVVLLRLNNYASLFLPVAAPTALPLLYPVIVHKKPPMLQCYEVLRAAMTQVAGKQSPSGTPFTPVHAHVMNPKSITMGELYGEFDAVTHEWTDGILPSLVRAGAAQTDADKRWYVFDGPVDAVWIENMNTVLDDNKKLCLTSGEIIKLTEHMTMMFEVADLAVASPATVSRCGMVYLEPGVLGLAPFLDSWLQTLPQDAFVPSAILLPHSRNTRSSSRRCPQHGLEALPTLAADLRALLDVYLVGGVAALRGELAAVEFLESSDVCLVQGCLRLLDARLAPLRGPRPPPAAPFLALLPELLAPWVAFSVVWSVGATGDHATRERLSAWLRATMARHAHRPPFPAEGLVHDYRLHDGGFQDPTEDGEPAPPRWLHWMQGEEPFVIPKDIRYSDIEVPTLDMRRSEAMLDLLVTSGHNVACVGPTGTGKTLTVVAKLDRGLPNKFIADFLCFSARTSARQIQDVIDAKLDRRRKGVFGPPPNKRQVLFIDDFNMPALEVYGAQPPIELIRQWLDFQGWYDRKAVGEFRQIVDVNLVVAMGPPGGGRNPVTPRVMRHFHYLAFTELEEASKIAVFGTISRWWLSRTETLADEWERLVRASLDVYDVVLRELLPTPTKTHYTFNLRDLSKVFQGVLMANPKNVTALDQLLVLWYHENLRVYQDRLVNDKDRTWFSERLRAVLRTRFNQDPVGEDALYFCDLTNPEREYIRITDVDKLTRTLVESLDEFNAVSDVPRQLVLFTDAVQHVCRIARIMRQPQGNALLLGMGGSGRQSLTRLAAFALDLTCFQVVLSRTYGPVDWREDLKHVLLKAGLYMKETVFLFSDTQIKSESFLEDVNSVLSSGDVPNIYEAEELDKIYQLMPRR</sequence>
<dbReference type="PANTHER" id="PTHR46961:SF5">
    <property type="entry name" value="DYNEIN AXONEMAL HEAVY CHAIN 1"/>
    <property type="match status" value="1"/>
</dbReference>
<dbReference type="GO" id="GO:0030286">
    <property type="term" value="C:dynein complex"/>
    <property type="evidence" value="ECO:0007669"/>
    <property type="project" value="InterPro"/>
</dbReference>
<feature type="non-terminal residue" evidence="5">
    <location>
        <position position="1"/>
    </location>
</feature>
<dbReference type="Proteomes" id="UP001219518">
    <property type="component" value="Unassembled WGS sequence"/>
</dbReference>
<feature type="domain" description="Dynein heavy chain AAA module D4" evidence="2">
    <location>
        <begin position="739"/>
        <end position="864"/>
    </location>
</feature>
<accession>A0AAE1GTH8</accession>
<dbReference type="SUPFAM" id="SSF52540">
    <property type="entry name" value="P-loop containing nucleoside triphosphate hydrolases"/>
    <property type="match status" value="2"/>
</dbReference>
<evidence type="ECO:0000259" key="4">
    <source>
        <dbReference type="Pfam" id="PF17857"/>
    </source>
</evidence>
<name>A0AAE1GTH8_9NEOP</name>
<dbReference type="InterPro" id="IPR041466">
    <property type="entry name" value="Dynein_AAA5_ext"/>
</dbReference>
<dbReference type="InterPro" id="IPR026983">
    <property type="entry name" value="DHC"/>
</dbReference>
<feature type="domain" description="Dynein heavy chain AAA 5 extension" evidence="3">
    <location>
        <begin position="263"/>
        <end position="360"/>
    </location>
</feature>
<dbReference type="AlphaFoldDB" id="A0AAE1GTH8"/>
<dbReference type="Gene3D" id="3.40.50.300">
    <property type="entry name" value="P-loop containing nucleotide triphosphate hydrolases"/>
    <property type="match status" value="2"/>
</dbReference>
<keyword evidence="6" id="KW-1185">Reference proteome</keyword>
<dbReference type="GO" id="GO:0045505">
    <property type="term" value="F:dynein intermediate chain binding"/>
    <property type="evidence" value="ECO:0007669"/>
    <property type="project" value="InterPro"/>
</dbReference>
<dbReference type="FunFam" id="1.20.920.30:FF:000002">
    <property type="entry name" value="Dynein axonemal heavy chain 3"/>
    <property type="match status" value="1"/>
</dbReference>
<dbReference type="Pfam" id="PF12780">
    <property type="entry name" value="AAA_8"/>
    <property type="match status" value="1"/>
</dbReference>
<dbReference type="GO" id="GO:0007018">
    <property type="term" value="P:microtubule-based movement"/>
    <property type="evidence" value="ECO:0007669"/>
    <property type="project" value="InterPro"/>
</dbReference>